<reference evidence="3 4" key="1">
    <citation type="submission" date="2014-12" db="EMBL/GenBank/DDBJ databases">
        <title>Genome sequencing of Photobacterium gaetbulicola AD005a.</title>
        <authorList>
            <person name="Adrian T.G.S."/>
            <person name="Chan K.G."/>
        </authorList>
    </citation>
    <scope>NUCLEOTIDE SEQUENCE [LARGE SCALE GENOMIC DNA]</scope>
    <source>
        <strain evidence="3 4">AD005a</strain>
    </source>
</reference>
<feature type="signal peptide" evidence="1">
    <location>
        <begin position="1"/>
        <end position="23"/>
    </location>
</feature>
<protein>
    <recommendedName>
        <fullName evidence="2">DUF4426 domain-containing protein</fullName>
    </recommendedName>
</protein>
<dbReference type="Pfam" id="PF14467">
    <property type="entry name" value="DUF4426"/>
    <property type="match status" value="1"/>
</dbReference>
<gene>
    <name evidence="3" type="ORF">RJ45_06060</name>
</gene>
<name>A0A0B9G785_9GAMM</name>
<keyword evidence="1" id="KW-0732">Signal</keyword>
<accession>A0A0B9G785</accession>
<dbReference type="AlphaFoldDB" id="A0A0B9G785"/>
<evidence type="ECO:0000313" key="4">
    <source>
        <dbReference type="Proteomes" id="UP000031278"/>
    </source>
</evidence>
<dbReference type="Gene3D" id="2.60.40.3340">
    <property type="entry name" value="Domain of unknown function DUF4426"/>
    <property type="match status" value="1"/>
</dbReference>
<proteinExistence type="predicted"/>
<feature type="chain" id="PRO_5002128125" description="DUF4426 domain-containing protein" evidence="1">
    <location>
        <begin position="24"/>
        <end position="145"/>
    </location>
</feature>
<evidence type="ECO:0000256" key="1">
    <source>
        <dbReference type="SAM" id="SignalP"/>
    </source>
</evidence>
<evidence type="ECO:0000313" key="3">
    <source>
        <dbReference type="EMBL" id="KHT64504.1"/>
    </source>
</evidence>
<organism evidence="3 4">
    <name type="scientific">Photobacterium gaetbulicola</name>
    <dbReference type="NCBI Taxonomy" id="1295392"/>
    <lineage>
        <taxon>Bacteria</taxon>
        <taxon>Pseudomonadati</taxon>
        <taxon>Pseudomonadota</taxon>
        <taxon>Gammaproteobacteria</taxon>
        <taxon>Vibrionales</taxon>
        <taxon>Vibrionaceae</taxon>
        <taxon>Photobacterium</taxon>
    </lineage>
</organism>
<dbReference type="RefSeq" id="WP_039459676.1">
    <property type="nucleotide sequence ID" value="NZ_JWLZ01000075.1"/>
</dbReference>
<dbReference type="InterPro" id="IPR025218">
    <property type="entry name" value="DUF4426"/>
</dbReference>
<evidence type="ECO:0000259" key="2">
    <source>
        <dbReference type="Pfam" id="PF14467"/>
    </source>
</evidence>
<dbReference type="Proteomes" id="UP000031278">
    <property type="component" value="Unassembled WGS sequence"/>
</dbReference>
<feature type="domain" description="DUF4426" evidence="2">
    <location>
        <begin position="27"/>
        <end position="145"/>
    </location>
</feature>
<sequence>MTRLFSLFALLVASLSTSFAVQAEQFKNIGNLEVHYSSFPSTFLTPDVASTYKIQRSRYSAVINVTVLDKAQPGKPAVTAVLNGQAKNLLGTIKNLSFREVREGTAIYYIAEIKHANEERFSFSIDVSHNGTRGNIEFDQTFYVD</sequence>
<dbReference type="EMBL" id="JWLZ01000075">
    <property type="protein sequence ID" value="KHT64504.1"/>
    <property type="molecule type" value="Genomic_DNA"/>
</dbReference>
<comment type="caution">
    <text evidence="3">The sequence shown here is derived from an EMBL/GenBank/DDBJ whole genome shotgun (WGS) entry which is preliminary data.</text>
</comment>